<name>A0A369MD75_EGGLN</name>
<dbReference type="Gene3D" id="3.30.70.270">
    <property type="match status" value="2"/>
</dbReference>
<organism evidence="5 6">
    <name type="scientific">Eggerthella lenta</name>
    <name type="common">Eubacterium lentum</name>
    <dbReference type="NCBI Taxonomy" id="84112"/>
    <lineage>
        <taxon>Bacteria</taxon>
        <taxon>Bacillati</taxon>
        <taxon>Actinomycetota</taxon>
        <taxon>Coriobacteriia</taxon>
        <taxon>Eggerthellales</taxon>
        <taxon>Eggerthellaceae</taxon>
        <taxon>Eggerthella</taxon>
    </lineage>
</organism>
<dbReference type="PROSITE" id="PS50112">
    <property type="entry name" value="PAS"/>
    <property type="match status" value="1"/>
</dbReference>
<feature type="domain" description="PAS" evidence="1">
    <location>
        <begin position="595"/>
        <end position="673"/>
    </location>
</feature>
<dbReference type="InterPro" id="IPR000014">
    <property type="entry name" value="PAS"/>
</dbReference>
<dbReference type="Proteomes" id="UP000253970">
    <property type="component" value="Unassembled WGS sequence"/>
</dbReference>
<dbReference type="InterPro" id="IPR001610">
    <property type="entry name" value="PAC"/>
</dbReference>
<evidence type="ECO:0000259" key="3">
    <source>
        <dbReference type="PROSITE" id="PS50883"/>
    </source>
</evidence>
<feature type="domain" description="GGDEF" evidence="4">
    <location>
        <begin position="57"/>
        <end position="185"/>
    </location>
</feature>
<reference evidence="5 6" key="1">
    <citation type="journal article" date="2018" name="Elife">
        <title>Discovery and characterization of a prevalent human gut bacterial enzyme sufficient for the inactivation of a family of plant toxins.</title>
        <authorList>
            <person name="Koppel N."/>
            <person name="Bisanz J.E."/>
            <person name="Pandelia M.E."/>
            <person name="Turnbaugh P.J."/>
            <person name="Balskus E.P."/>
        </authorList>
    </citation>
    <scope>NUCLEOTIDE SEQUENCE [LARGE SCALE GENOMIC DNA]</scope>
    <source>
        <strain evidence="5 6">W1 BHI 6</strain>
    </source>
</reference>
<evidence type="ECO:0000259" key="1">
    <source>
        <dbReference type="PROSITE" id="PS50112"/>
    </source>
</evidence>
<dbReference type="FunFam" id="3.30.70.270:FF:000001">
    <property type="entry name" value="Diguanylate cyclase domain protein"/>
    <property type="match status" value="1"/>
</dbReference>
<evidence type="ECO:0000259" key="4">
    <source>
        <dbReference type="PROSITE" id="PS50887"/>
    </source>
</evidence>
<dbReference type="NCBIfam" id="TIGR00254">
    <property type="entry name" value="GGDEF"/>
    <property type="match status" value="2"/>
</dbReference>
<feature type="domain" description="GGDEF" evidence="4">
    <location>
        <begin position="1265"/>
        <end position="1396"/>
    </location>
</feature>
<dbReference type="SMART" id="SM00267">
    <property type="entry name" value="GGDEF"/>
    <property type="match status" value="2"/>
</dbReference>
<dbReference type="Pfam" id="PF00990">
    <property type="entry name" value="GGDEF"/>
    <property type="match status" value="2"/>
</dbReference>
<dbReference type="SUPFAM" id="SSF55785">
    <property type="entry name" value="PYP-like sensor domain (PAS domain)"/>
    <property type="match status" value="3"/>
</dbReference>
<dbReference type="Pfam" id="PF08447">
    <property type="entry name" value="PAS_3"/>
    <property type="match status" value="2"/>
</dbReference>
<dbReference type="SUPFAM" id="SSF141868">
    <property type="entry name" value="EAL domain-like"/>
    <property type="match status" value="1"/>
</dbReference>
<dbReference type="Gene3D" id="3.30.450.20">
    <property type="entry name" value="PAS domain"/>
    <property type="match status" value="5"/>
</dbReference>
<evidence type="ECO:0000313" key="6">
    <source>
        <dbReference type="Proteomes" id="UP000253970"/>
    </source>
</evidence>
<dbReference type="InterPro" id="IPR043128">
    <property type="entry name" value="Rev_trsase/Diguanyl_cyclase"/>
</dbReference>
<dbReference type="Gene3D" id="3.20.20.450">
    <property type="entry name" value="EAL domain"/>
    <property type="match status" value="1"/>
</dbReference>
<dbReference type="PROSITE" id="PS50883">
    <property type="entry name" value="EAL"/>
    <property type="match status" value="1"/>
</dbReference>
<evidence type="ECO:0000313" key="5">
    <source>
        <dbReference type="EMBL" id="RDB68444.1"/>
    </source>
</evidence>
<dbReference type="SUPFAM" id="SSF55073">
    <property type="entry name" value="Nucleotide cyclase"/>
    <property type="match status" value="2"/>
</dbReference>
<dbReference type="InterPro" id="IPR029787">
    <property type="entry name" value="Nucleotide_cyclase"/>
</dbReference>
<dbReference type="SMART" id="SM00091">
    <property type="entry name" value="PAS"/>
    <property type="match status" value="3"/>
</dbReference>
<dbReference type="PANTHER" id="PTHR44757:SF2">
    <property type="entry name" value="BIOFILM ARCHITECTURE MAINTENANCE PROTEIN MBAA"/>
    <property type="match status" value="1"/>
</dbReference>
<proteinExistence type="predicted"/>
<dbReference type="CDD" id="cd01948">
    <property type="entry name" value="EAL"/>
    <property type="match status" value="1"/>
</dbReference>
<sequence length="1396" mass="156752">MRPAWEFGIEKDSLEEEKTDGGGGSFGPSEHDALSGLLNRSGFNVRVRALIDAHPDEAYVLVYGDIDRFKAYNDLFGTSAGDSLLADIGEMIRRNLPSNAAAARLRADHFIGCFPRSLFDADRMLAVFNDWFAAYRQDFTFFVRIGVYSIDDPELDVNLMCDRALLALRAAKSGSAGSRYVLYDETLRASLLKEQQMAGEMTTALDQGQFVPFFQPQYCYATGRMIGAEVLARWKHPKRGLLGPAEFIPVFERNGLISRFDYYMWDQACRCLRAWIDAHGRDAVPHLSVNLSRADIYRSDLCSYLKGLVERYDVPPSLLNLEITESAYMESPDQLVGAVMELRRAGFTVEMDDFGSGYSSLNTLKDVPVDVLKLDMGFLDARESSRGGLILASIVRMARWLNLPVIAEGVETQKQAAYLASIGCEYMQGYLFSRPVDRETFERMLMDGGRESVKRPIIENLQDDASEFWNADSPVTHFFNSYVGAAAIAEYDSRTLEIARANHQFAELFGMLDDLDAAERIRKDLLTQLLDEDRAALHEAILRAVRDRGDSESELRFRSGGRGRWIRVRIRLLSRAGNLSNLYLLAEETTQEQALRDRLAVTRDTIPGGLAFYEVADRIRLLDFSDAAADMIGYTREEYQARTLDDALAVVHPEDRARVEAVAAELDAGASRSSCTMRAMRGDGEVAWLHLSASTMYRDETALYVVAVLIDVTNEKENEQRLKAQSELQCRLSDSVPCGIVRYTVDDEPRVLFVNRTGCEIFGYADFAAYRAGTAGGKIVPIHDDDDELHAKTVAALKAGAAPIGFTYRFVRSDGSMGWIEGTSALERDIDGRTVVQSAFLDVSDRQQKRYEQDIHRYSMVLCSVYDEIVEFDGENKTYRSLYSSGRTLADRTMPMEEALKFWTDHLPEPDDRLRLRAAIDECLADDGASPIACTYRMAFEDRSCWYQSILLRVSESAVLCCSKDVTEHVSNEDRRIMMRVLDTMGKLPVGVGVFAKRDGEVRLRYANDRLSTMFGDGLPGAPDNPDWDAPLELSEEVKRLDQRCVDQGFIADGNELDVGLRAVRDNGEAIDVRIQGRVAREPDGELVLYAVVSDVTAELRDQRERSWQNERYRLLSEMTHKMSFDYDSDSDTVLLYMDRTGKGMEAQVIPHYLETLSETRGKIIHPGSMDDVRKMFQHARSGANEVSAEYQADYFGKGYAWYRANLFVAHDVAGVWHLVGLIENIDDEHDLRFRAENDATTGLSNHTATQDLVASALADASVRRHSVCVALDIDDFKQVNDTYGHIEGDTLLHEVGKVLRSSFRESDVLGRVGGDEFLLLLKNIDLEVALDKLEQVKRQLAAVKVGSQGKALSVSMGVYVPEDDDLAYRDVFVKADEALYRAKRSGKNRICVHGR</sequence>
<evidence type="ECO:0000259" key="2">
    <source>
        <dbReference type="PROSITE" id="PS50113"/>
    </source>
</evidence>
<dbReference type="EMBL" id="PPTU01000020">
    <property type="protein sequence ID" value="RDB68444.1"/>
    <property type="molecule type" value="Genomic_DNA"/>
</dbReference>
<dbReference type="InterPro" id="IPR001633">
    <property type="entry name" value="EAL_dom"/>
</dbReference>
<accession>A0A369MD75</accession>
<dbReference type="PANTHER" id="PTHR44757">
    <property type="entry name" value="DIGUANYLATE CYCLASE DGCP"/>
    <property type="match status" value="1"/>
</dbReference>
<feature type="domain" description="EAL" evidence="3">
    <location>
        <begin position="194"/>
        <end position="449"/>
    </location>
</feature>
<dbReference type="SMART" id="SM00052">
    <property type="entry name" value="EAL"/>
    <property type="match status" value="1"/>
</dbReference>
<gene>
    <name evidence="5" type="ORF">C1875_11625</name>
</gene>
<dbReference type="PROSITE" id="PS50887">
    <property type="entry name" value="GGDEF"/>
    <property type="match status" value="2"/>
</dbReference>
<dbReference type="InterPro" id="IPR052155">
    <property type="entry name" value="Biofilm_reg_signaling"/>
</dbReference>
<dbReference type="InterPro" id="IPR035919">
    <property type="entry name" value="EAL_sf"/>
</dbReference>
<dbReference type="InterPro" id="IPR000700">
    <property type="entry name" value="PAS-assoc_C"/>
</dbReference>
<dbReference type="NCBIfam" id="TIGR00229">
    <property type="entry name" value="sensory_box"/>
    <property type="match status" value="2"/>
</dbReference>
<dbReference type="CDD" id="cd01949">
    <property type="entry name" value="GGDEF"/>
    <property type="match status" value="2"/>
</dbReference>
<dbReference type="SMART" id="SM00086">
    <property type="entry name" value="PAC"/>
    <property type="match status" value="3"/>
</dbReference>
<comment type="caution">
    <text evidence="5">The sequence shown here is derived from an EMBL/GenBank/DDBJ whole genome shotgun (WGS) entry which is preliminary data.</text>
</comment>
<dbReference type="PROSITE" id="PS50113">
    <property type="entry name" value="PAC"/>
    <property type="match status" value="1"/>
</dbReference>
<feature type="domain" description="PAC" evidence="2">
    <location>
        <begin position="673"/>
        <end position="724"/>
    </location>
</feature>
<dbReference type="InterPro" id="IPR013655">
    <property type="entry name" value="PAS_fold_3"/>
</dbReference>
<dbReference type="Pfam" id="PF00563">
    <property type="entry name" value="EAL"/>
    <property type="match status" value="1"/>
</dbReference>
<dbReference type="CDD" id="cd00130">
    <property type="entry name" value="PAS"/>
    <property type="match status" value="2"/>
</dbReference>
<dbReference type="InterPro" id="IPR000160">
    <property type="entry name" value="GGDEF_dom"/>
</dbReference>
<dbReference type="InterPro" id="IPR035965">
    <property type="entry name" value="PAS-like_dom_sf"/>
</dbReference>
<protein>
    <submittedName>
        <fullName evidence="5">PAS domain S-box protein</fullName>
    </submittedName>
</protein>